<dbReference type="GO" id="GO:0004252">
    <property type="term" value="F:serine-type endopeptidase activity"/>
    <property type="evidence" value="ECO:0007669"/>
    <property type="project" value="InterPro"/>
</dbReference>
<evidence type="ECO:0000313" key="5">
    <source>
        <dbReference type="Proteomes" id="UP000265520"/>
    </source>
</evidence>
<keyword evidence="5" id="KW-1185">Reference proteome</keyword>
<protein>
    <submittedName>
        <fullName evidence="4">Subtilisin-like protease-like</fullName>
    </submittedName>
</protein>
<accession>A0A392UT56</accession>
<feature type="non-terminal residue" evidence="4">
    <location>
        <position position="70"/>
    </location>
</feature>
<proteinExistence type="inferred from homology"/>
<organism evidence="4 5">
    <name type="scientific">Trifolium medium</name>
    <dbReference type="NCBI Taxonomy" id="97028"/>
    <lineage>
        <taxon>Eukaryota</taxon>
        <taxon>Viridiplantae</taxon>
        <taxon>Streptophyta</taxon>
        <taxon>Embryophyta</taxon>
        <taxon>Tracheophyta</taxon>
        <taxon>Spermatophyta</taxon>
        <taxon>Magnoliopsida</taxon>
        <taxon>eudicotyledons</taxon>
        <taxon>Gunneridae</taxon>
        <taxon>Pentapetalae</taxon>
        <taxon>rosids</taxon>
        <taxon>fabids</taxon>
        <taxon>Fabales</taxon>
        <taxon>Fabaceae</taxon>
        <taxon>Papilionoideae</taxon>
        <taxon>50 kb inversion clade</taxon>
        <taxon>NPAAA clade</taxon>
        <taxon>Hologalegina</taxon>
        <taxon>IRL clade</taxon>
        <taxon>Trifolieae</taxon>
        <taxon>Trifolium</taxon>
    </lineage>
</organism>
<dbReference type="EMBL" id="LXQA010884794">
    <property type="protein sequence ID" value="MCI75520.1"/>
    <property type="molecule type" value="Genomic_DNA"/>
</dbReference>
<keyword evidence="4" id="KW-0378">Hydrolase</keyword>
<dbReference type="InterPro" id="IPR045051">
    <property type="entry name" value="SBT"/>
</dbReference>
<comment type="caution">
    <text evidence="4">The sequence shown here is derived from an EMBL/GenBank/DDBJ whole genome shotgun (WGS) entry which is preliminary data.</text>
</comment>
<evidence type="ECO:0000256" key="1">
    <source>
        <dbReference type="ARBA" id="ARBA00004613"/>
    </source>
</evidence>
<evidence type="ECO:0000313" key="4">
    <source>
        <dbReference type="EMBL" id="MCI75520.1"/>
    </source>
</evidence>
<keyword evidence="4" id="KW-0645">Protease</keyword>
<dbReference type="GO" id="GO:0005576">
    <property type="term" value="C:extracellular region"/>
    <property type="evidence" value="ECO:0007669"/>
    <property type="project" value="UniProtKB-SubCell"/>
</dbReference>
<sequence length="70" mass="7276">MSRVAIYKTAWGKEGVAQSSDLIAAIDAAISDGVDVISISDGKDNLPLFEDPIAIATFAAMEKGVFVSTS</sequence>
<keyword evidence="3" id="KW-0732">Signal</keyword>
<evidence type="ECO:0000256" key="3">
    <source>
        <dbReference type="ARBA" id="ARBA00022729"/>
    </source>
</evidence>
<dbReference type="GO" id="GO:0006508">
    <property type="term" value="P:proteolysis"/>
    <property type="evidence" value="ECO:0007669"/>
    <property type="project" value="UniProtKB-KW"/>
</dbReference>
<dbReference type="InterPro" id="IPR036852">
    <property type="entry name" value="Peptidase_S8/S53_dom_sf"/>
</dbReference>
<dbReference type="Proteomes" id="UP000265520">
    <property type="component" value="Unassembled WGS sequence"/>
</dbReference>
<reference evidence="4 5" key="1">
    <citation type="journal article" date="2018" name="Front. Plant Sci.">
        <title>Red Clover (Trifolium pratense) and Zigzag Clover (T. medium) - A Picture of Genomic Similarities and Differences.</title>
        <authorList>
            <person name="Dluhosova J."/>
            <person name="Istvanek J."/>
            <person name="Nedelnik J."/>
            <person name="Repkova J."/>
        </authorList>
    </citation>
    <scope>NUCLEOTIDE SEQUENCE [LARGE SCALE GENOMIC DNA]</scope>
    <source>
        <strain evidence="5">cv. 10/8</strain>
        <tissue evidence="4">Leaf</tissue>
    </source>
</reference>
<dbReference type="PANTHER" id="PTHR10795">
    <property type="entry name" value="PROPROTEIN CONVERTASE SUBTILISIN/KEXIN"/>
    <property type="match status" value="1"/>
</dbReference>
<evidence type="ECO:0000256" key="2">
    <source>
        <dbReference type="ARBA" id="ARBA00011073"/>
    </source>
</evidence>
<dbReference type="SUPFAM" id="SSF52743">
    <property type="entry name" value="Subtilisin-like"/>
    <property type="match status" value="1"/>
</dbReference>
<comment type="subcellular location">
    <subcellularLocation>
        <location evidence="1">Secreted</location>
    </subcellularLocation>
</comment>
<dbReference type="Gene3D" id="3.40.50.200">
    <property type="entry name" value="Peptidase S8/S53 domain"/>
    <property type="match status" value="1"/>
</dbReference>
<comment type="similarity">
    <text evidence="2">Belongs to the peptidase S8 family.</text>
</comment>
<dbReference type="AlphaFoldDB" id="A0A392UT56"/>
<name>A0A392UT56_9FABA</name>